<evidence type="ECO:0000256" key="1">
    <source>
        <dbReference type="SAM" id="MobiDB-lite"/>
    </source>
</evidence>
<feature type="compositionally biased region" description="Low complexity" evidence="1">
    <location>
        <begin position="242"/>
        <end position="253"/>
    </location>
</feature>
<feature type="compositionally biased region" description="Gly residues" evidence="1">
    <location>
        <begin position="254"/>
        <end position="272"/>
    </location>
</feature>
<dbReference type="Proteomes" id="UP001276300">
    <property type="component" value="Unassembled WGS sequence"/>
</dbReference>
<gene>
    <name evidence="3" type="ORF">QWU01_26450</name>
</gene>
<evidence type="ECO:0000313" key="4">
    <source>
        <dbReference type="Proteomes" id="UP001276300"/>
    </source>
</evidence>
<sequence>MKSYAVFTVAVLLSSVSVAHADNSNVFNSAVNARDAETKALAAFNDVDSTDGSGRFDANGNFSQKTEDNETAASQAALANPANGSTYRDQVTAQQENQKVADAYNKNASDYKRGTVNASNLKAMTEQDHANAIAANTAYGQQQAPVSKSASMAAAQAAGIAAGQAASPASTGNPNPVNATSYREGITQKQMKQVGIPTPVDTVPSTVTNIPGKVVSAPFVTVRGGNNEHTSNSHNDHGTGNGSNNAANSNSAHGLGGGDHIGGGRSGGGYHY</sequence>
<feature type="chain" id="PRO_5043376079" evidence="2">
    <location>
        <begin position="22"/>
        <end position="272"/>
    </location>
</feature>
<feature type="region of interest" description="Disordered" evidence="1">
    <location>
        <begin position="222"/>
        <end position="272"/>
    </location>
</feature>
<feature type="signal peptide" evidence="2">
    <location>
        <begin position="1"/>
        <end position="21"/>
    </location>
</feature>
<organism evidence="3 4">
    <name type="scientific">Kluyvera cryocrescens</name>
    <name type="common">Kluyvera citrophila</name>
    <dbReference type="NCBI Taxonomy" id="580"/>
    <lineage>
        <taxon>Bacteria</taxon>
        <taxon>Pseudomonadati</taxon>
        <taxon>Pseudomonadota</taxon>
        <taxon>Gammaproteobacteria</taxon>
        <taxon>Enterobacterales</taxon>
        <taxon>Enterobacteriaceae</taxon>
        <taxon>Kluyvera</taxon>
    </lineage>
</organism>
<name>A0AAW9CIV5_KLUCR</name>
<proteinExistence type="predicted"/>
<comment type="caution">
    <text evidence="3">The sequence shown here is derived from an EMBL/GenBank/DDBJ whole genome shotgun (WGS) entry which is preliminary data.</text>
</comment>
<evidence type="ECO:0000256" key="2">
    <source>
        <dbReference type="SAM" id="SignalP"/>
    </source>
</evidence>
<dbReference type="RefSeq" id="WP_318243378.1">
    <property type="nucleotide sequence ID" value="NZ_JAUEQX010000034.1"/>
</dbReference>
<accession>A0AAW9CIV5</accession>
<dbReference type="AlphaFoldDB" id="A0AAW9CIV5"/>
<protein>
    <submittedName>
        <fullName evidence="3">Uncharacterized protein</fullName>
    </submittedName>
</protein>
<dbReference type="EMBL" id="JAUEQX010000034">
    <property type="protein sequence ID" value="MDW3780335.1"/>
    <property type="molecule type" value="Genomic_DNA"/>
</dbReference>
<reference evidence="3" key="1">
    <citation type="journal article" date="2023" name="J Glob Antimicrob Resist">
        <title>Emergence of NDM-1 and KPC-3 carbapenemases in Kluyvera cryocrescens: Investigating genetic heterogeneity and acquisition routes of blaNDM-1 in Enterobacterales species in Portugal.</title>
        <authorList>
            <person name="Loiodice M."/>
            <person name="Ribeiro M."/>
            <person name="Peixe L."/>
            <person name="Novais A."/>
        </authorList>
    </citation>
    <scope>NUCLEOTIDE SEQUENCE</scope>
    <source>
        <strain evidence="3">K629</strain>
    </source>
</reference>
<evidence type="ECO:0000313" key="3">
    <source>
        <dbReference type="EMBL" id="MDW3780335.1"/>
    </source>
</evidence>
<keyword evidence="2" id="KW-0732">Signal</keyword>